<proteinExistence type="predicted"/>
<dbReference type="InterPro" id="IPR038054">
    <property type="entry name" value="LD_TPept-like_central_sf"/>
</dbReference>
<dbReference type="PANTHER" id="PTHR30582:SF33">
    <property type="entry name" value="EXPORTED PROTEIN"/>
    <property type="match status" value="1"/>
</dbReference>
<dbReference type="PANTHER" id="PTHR30582">
    <property type="entry name" value="L,D-TRANSPEPTIDASE"/>
    <property type="match status" value="1"/>
</dbReference>
<evidence type="ECO:0000256" key="5">
    <source>
        <dbReference type="ARBA" id="ARBA00023316"/>
    </source>
</evidence>
<dbReference type="UniPathway" id="UPA00219"/>
<dbReference type="GO" id="GO:0071972">
    <property type="term" value="F:peptidoglycan L,D-transpeptidase activity"/>
    <property type="evidence" value="ECO:0007669"/>
    <property type="project" value="TreeGrafter"/>
</dbReference>
<feature type="active site" description="Proton donor/acceptor" evidence="6">
    <location>
        <position position="414"/>
    </location>
</feature>
<dbReference type="Proteomes" id="UP000184241">
    <property type="component" value="Unassembled WGS sequence"/>
</dbReference>
<protein>
    <submittedName>
        <fullName evidence="9">Peptidoglycan transpeptidase, ErfK-YbiS-YhnG family</fullName>
    </submittedName>
</protein>
<dbReference type="AlphaFoldDB" id="A0A1M5XS99"/>
<gene>
    <name evidence="9" type="ORF">SAMN02745941_01608</name>
</gene>
<dbReference type="Pfam" id="PF03734">
    <property type="entry name" value="YkuD"/>
    <property type="match status" value="1"/>
</dbReference>
<evidence type="ECO:0000256" key="1">
    <source>
        <dbReference type="ARBA" id="ARBA00004752"/>
    </source>
</evidence>
<evidence type="ECO:0000313" key="10">
    <source>
        <dbReference type="Proteomes" id="UP000184241"/>
    </source>
</evidence>
<reference evidence="9 10" key="1">
    <citation type="submission" date="2016-11" db="EMBL/GenBank/DDBJ databases">
        <authorList>
            <person name="Jaros S."/>
            <person name="Januszkiewicz K."/>
            <person name="Wedrychowicz H."/>
        </authorList>
    </citation>
    <scope>NUCLEOTIDE SEQUENCE [LARGE SCALE GENOMIC DNA]</scope>
    <source>
        <strain evidence="9 10">DSM 6191</strain>
    </source>
</reference>
<evidence type="ECO:0000256" key="3">
    <source>
        <dbReference type="ARBA" id="ARBA00022960"/>
    </source>
</evidence>
<dbReference type="GO" id="GO:0016740">
    <property type="term" value="F:transferase activity"/>
    <property type="evidence" value="ECO:0007669"/>
    <property type="project" value="UniProtKB-KW"/>
</dbReference>
<dbReference type="EMBL" id="FQXU01000005">
    <property type="protein sequence ID" value="SHI02670.1"/>
    <property type="molecule type" value="Genomic_DNA"/>
</dbReference>
<keyword evidence="7" id="KW-0812">Transmembrane</keyword>
<dbReference type="GO" id="GO:0005576">
    <property type="term" value="C:extracellular region"/>
    <property type="evidence" value="ECO:0007669"/>
    <property type="project" value="TreeGrafter"/>
</dbReference>
<comment type="pathway">
    <text evidence="1 6">Cell wall biogenesis; peptidoglycan biosynthesis.</text>
</comment>
<keyword evidence="2" id="KW-0808">Transferase</keyword>
<dbReference type="RefSeq" id="WP_073018450.1">
    <property type="nucleotide sequence ID" value="NZ_FQXU01000005.1"/>
</dbReference>
<evidence type="ECO:0000259" key="8">
    <source>
        <dbReference type="PROSITE" id="PS52029"/>
    </source>
</evidence>
<dbReference type="PROSITE" id="PS52029">
    <property type="entry name" value="LD_TPASE"/>
    <property type="match status" value="1"/>
</dbReference>
<dbReference type="InterPro" id="IPR005490">
    <property type="entry name" value="LD_TPept_cat_dom"/>
</dbReference>
<dbReference type="Pfam" id="PF12229">
    <property type="entry name" value="PG_binding_4"/>
    <property type="match status" value="2"/>
</dbReference>
<dbReference type="InterPro" id="IPR022029">
    <property type="entry name" value="YoaR-like_PG-bd"/>
</dbReference>
<dbReference type="GO" id="GO:0008360">
    <property type="term" value="P:regulation of cell shape"/>
    <property type="evidence" value="ECO:0007669"/>
    <property type="project" value="UniProtKB-UniRule"/>
</dbReference>
<keyword evidence="7" id="KW-1133">Transmembrane helix</keyword>
<feature type="domain" description="L,D-TPase catalytic" evidence="8">
    <location>
        <begin position="340"/>
        <end position="459"/>
    </location>
</feature>
<keyword evidence="7" id="KW-0472">Membrane</keyword>
<organism evidence="9 10">
    <name type="scientific">Clostridium intestinale DSM 6191</name>
    <dbReference type="NCBI Taxonomy" id="1121320"/>
    <lineage>
        <taxon>Bacteria</taxon>
        <taxon>Bacillati</taxon>
        <taxon>Bacillota</taxon>
        <taxon>Clostridia</taxon>
        <taxon>Eubacteriales</taxon>
        <taxon>Clostridiaceae</taxon>
        <taxon>Clostridium</taxon>
    </lineage>
</organism>
<dbReference type="Gene3D" id="3.10.20.800">
    <property type="match status" value="1"/>
</dbReference>
<evidence type="ECO:0000256" key="7">
    <source>
        <dbReference type="SAM" id="Phobius"/>
    </source>
</evidence>
<dbReference type="SUPFAM" id="SSF143985">
    <property type="entry name" value="L,D-transpeptidase pre-catalytic domain-like"/>
    <property type="match status" value="1"/>
</dbReference>
<dbReference type="SUPFAM" id="SSF141523">
    <property type="entry name" value="L,D-transpeptidase catalytic domain-like"/>
    <property type="match status" value="1"/>
</dbReference>
<name>A0A1M5XS99_9CLOT</name>
<accession>A0A1M5XS99</accession>
<keyword evidence="5 6" id="KW-0961">Cell wall biogenesis/degradation</keyword>
<feature type="active site" description="Nucleophile" evidence="6">
    <location>
        <position position="435"/>
    </location>
</feature>
<evidence type="ECO:0000256" key="4">
    <source>
        <dbReference type="ARBA" id="ARBA00022984"/>
    </source>
</evidence>
<keyword evidence="3 6" id="KW-0133">Cell shape</keyword>
<sequence length="460" mass="51726">MEIEKRKYNKIAIGVIVTHCIFLMAYFSLALHFRNHFYFGSTINLVDVSGKTVEEAEKQIANKFSSYSLKLQDSGGTEEIKASDIDLKYEPNGQVSQLKEEQNAFKWLLALINRDSSEMKEDVSYNHELLKSKVDKLDLFKRENITDSKDATFKYTDNGYEIVNEVYGNRVDKDVLYNKIVEAINNGEETLNIEKADCYIKPKYTAKSKEIIDTKNTLNKYIASTITYSIQNSEEVIDKSLINTWINVNENLEISFDEGKMRKDLDGIFYPYETVGKSREFKTSSGANISVGGGDYGWSIYTSEEIKDLIPKIKEGNPISKEPTYNKTAAAFGSNDIGNTYVEISLSGQHMWFYKNGALIADGNVVTGNLSLNHGTPAGVYKLKYKQKDTSLVGQDYNAPVSFWMPFNEGIGIHDASWRNEFGGNIYKTNGSHGCVNAPYALASAIYNNISAGVPVVLYY</sequence>
<dbReference type="CDD" id="cd16913">
    <property type="entry name" value="YkuD_like"/>
    <property type="match status" value="1"/>
</dbReference>
<evidence type="ECO:0000313" key="9">
    <source>
        <dbReference type="EMBL" id="SHI02670.1"/>
    </source>
</evidence>
<dbReference type="Gene3D" id="2.40.440.10">
    <property type="entry name" value="L,D-transpeptidase catalytic domain-like"/>
    <property type="match status" value="1"/>
</dbReference>
<evidence type="ECO:0000256" key="2">
    <source>
        <dbReference type="ARBA" id="ARBA00022679"/>
    </source>
</evidence>
<keyword evidence="4 6" id="KW-0573">Peptidoglycan synthesis</keyword>
<dbReference type="GO" id="GO:0071555">
    <property type="term" value="P:cell wall organization"/>
    <property type="evidence" value="ECO:0007669"/>
    <property type="project" value="UniProtKB-UniRule"/>
</dbReference>
<feature type="transmembrane region" description="Helical" evidence="7">
    <location>
        <begin position="12"/>
        <end position="33"/>
    </location>
</feature>
<dbReference type="InterPro" id="IPR050979">
    <property type="entry name" value="LD-transpeptidase"/>
</dbReference>
<dbReference type="InterPro" id="IPR038063">
    <property type="entry name" value="Transpep_catalytic_dom"/>
</dbReference>
<evidence type="ECO:0000256" key="6">
    <source>
        <dbReference type="PROSITE-ProRule" id="PRU01373"/>
    </source>
</evidence>
<dbReference type="GO" id="GO:0018104">
    <property type="term" value="P:peptidoglycan-protein cross-linking"/>
    <property type="evidence" value="ECO:0007669"/>
    <property type="project" value="TreeGrafter"/>
</dbReference>